<gene>
    <name evidence="1" type="primary">Contig15874.g16924</name>
    <name evidence="1" type="ORF">STYLEM_1632</name>
</gene>
<evidence type="ECO:0000313" key="2">
    <source>
        <dbReference type="Proteomes" id="UP000039865"/>
    </source>
</evidence>
<evidence type="ECO:0000313" key="1">
    <source>
        <dbReference type="EMBL" id="CDW72668.1"/>
    </source>
</evidence>
<dbReference type="AlphaFoldDB" id="A0A077ZRY4"/>
<accession>A0A077ZRY4</accession>
<keyword evidence="2" id="KW-1185">Reference proteome</keyword>
<dbReference type="EMBL" id="CCKQ01001553">
    <property type="protein sequence ID" value="CDW72668.1"/>
    <property type="molecule type" value="Genomic_DNA"/>
</dbReference>
<organism evidence="1 2">
    <name type="scientific">Stylonychia lemnae</name>
    <name type="common">Ciliate</name>
    <dbReference type="NCBI Taxonomy" id="5949"/>
    <lineage>
        <taxon>Eukaryota</taxon>
        <taxon>Sar</taxon>
        <taxon>Alveolata</taxon>
        <taxon>Ciliophora</taxon>
        <taxon>Intramacronucleata</taxon>
        <taxon>Spirotrichea</taxon>
        <taxon>Stichotrichia</taxon>
        <taxon>Sporadotrichida</taxon>
        <taxon>Oxytrichidae</taxon>
        <taxon>Stylonychinae</taxon>
        <taxon>Stylonychia</taxon>
    </lineage>
</organism>
<reference evidence="1 2" key="1">
    <citation type="submission" date="2014-06" db="EMBL/GenBank/DDBJ databases">
        <authorList>
            <person name="Swart Estienne"/>
        </authorList>
    </citation>
    <scope>NUCLEOTIDE SEQUENCE [LARGE SCALE GENOMIC DNA]</scope>
    <source>
        <strain evidence="1 2">130c</strain>
    </source>
</reference>
<protein>
    <submittedName>
        <fullName evidence="1">Uncharacterized protein</fullName>
    </submittedName>
</protein>
<dbReference type="InParanoid" id="A0A077ZRY4"/>
<sequence length="67" mass="7898">MDNEREQRREKVYIISSEGQNNELDFDSVLNIDDKGLSNESDFKSIDLNEPNFNETHTKYQAKEIMN</sequence>
<proteinExistence type="predicted"/>
<dbReference type="Proteomes" id="UP000039865">
    <property type="component" value="Unassembled WGS sequence"/>
</dbReference>
<name>A0A077ZRY4_STYLE</name>